<comment type="subcellular location">
    <subcellularLocation>
        <location evidence="1">Cell membrane</location>
        <topology evidence="1">Peripheral membrane protein</topology>
        <orientation evidence="1">Cytoplasmic side</orientation>
    </subcellularLocation>
</comment>
<keyword evidence="4" id="KW-0813">Transport</keyword>
<keyword evidence="6" id="KW-0145">Chemotaxis</keyword>
<dbReference type="AlphaFoldDB" id="C6XAS6"/>
<dbReference type="InterPro" id="IPR052570">
    <property type="entry name" value="FliJ"/>
</dbReference>
<dbReference type="Gene3D" id="1.10.287.1700">
    <property type="match status" value="1"/>
</dbReference>
<accession>C6XAS6</accession>
<dbReference type="Pfam" id="PF02050">
    <property type="entry name" value="FliJ"/>
    <property type="match status" value="1"/>
</dbReference>
<dbReference type="eggNOG" id="COG2882">
    <property type="taxonomic scope" value="Bacteria"/>
</dbReference>
<evidence type="ECO:0000256" key="5">
    <source>
        <dbReference type="ARBA" id="ARBA00022475"/>
    </source>
</evidence>
<evidence type="ECO:0000256" key="3">
    <source>
        <dbReference type="ARBA" id="ARBA00020392"/>
    </source>
</evidence>
<dbReference type="HOGENOM" id="CLU_119965_2_0_4"/>
<keyword evidence="13" id="KW-1185">Reference proteome</keyword>
<evidence type="ECO:0000256" key="1">
    <source>
        <dbReference type="ARBA" id="ARBA00004413"/>
    </source>
</evidence>
<reference evidence="12 13" key="2">
    <citation type="journal article" date="2011" name="J. Bacteriol.">
        <title>Genomes of three methylotrophs from a single niche uncover genetic and metabolic divergence of Methylophilaceae.</title>
        <authorList>
            <person name="Lapidus A."/>
            <person name="Clum A."/>
            <person name="Labutti K."/>
            <person name="Kaluzhnaya M.G."/>
            <person name="Lim S."/>
            <person name="Beck D.A."/>
            <person name="Glavina Del Rio T."/>
            <person name="Nolan M."/>
            <person name="Mavromatis K."/>
            <person name="Huntemann M."/>
            <person name="Lucas S."/>
            <person name="Lidstrom M.E."/>
            <person name="Ivanova N."/>
            <person name="Chistoserdova L."/>
        </authorList>
    </citation>
    <scope>NUCLEOTIDE SEQUENCE [LARGE SCALE GENOMIC DNA]</scope>
    <source>
        <strain evidence="12 13">SIP3-4</strain>
    </source>
</reference>
<dbReference type="GO" id="GO:0006935">
    <property type="term" value="P:chemotaxis"/>
    <property type="evidence" value="ECO:0007669"/>
    <property type="project" value="UniProtKB-KW"/>
</dbReference>
<proteinExistence type="inferred from homology"/>
<evidence type="ECO:0000256" key="10">
    <source>
        <dbReference type="ARBA" id="ARBA00023225"/>
    </source>
</evidence>
<evidence type="ECO:0000313" key="13">
    <source>
        <dbReference type="Proteomes" id="UP000002743"/>
    </source>
</evidence>
<dbReference type="GO" id="GO:0003774">
    <property type="term" value="F:cytoskeletal motor activity"/>
    <property type="evidence" value="ECO:0007669"/>
    <property type="project" value="InterPro"/>
</dbReference>
<dbReference type="OrthoDB" id="6465096at2"/>
<dbReference type="InterPro" id="IPR018006">
    <property type="entry name" value="Flag_FliJ_proteobac"/>
</dbReference>
<sequence length="149" mass="17085">MTAQSLVLVTLTELAGKEADQAAEKLVALNKLLEDAQVKLNMLTEYRNDYMAKLARDLETGMDAQSYQNFQSFIRKLDQAVGGQQESVELARNRVSAQRIVWQECQKKKLSYEVLAERSEKKAHQQEQKRDQKLMDEHAMRSSRQPGRG</sequence>
<dbReference type="PIRSF" id="PIRSF019404">
    <property type="entry name" value="FliJ"/>
    <property type="match status" value="1"/>
</dbReference>
<evidence type="ECO:0000256" key="9">
    <source>
        <dbReference type="ARBA" id="ARBA00023136"/>
    </source>
</evidence>
<dbReference type="GO" id="GO:0015031">
    <property type="term" value="P:protein transport"/>
    <property type="evidence" value="ECO:0007669"/>
    <property type="project" value="UniProtKB-KW"/>
</dbReference>
<evidence type="ECO:0000256" key="7">
    <source>
        <dbReference type="ARBA" id="ARBA00022795"/>
    </source>
</evidence>
<gene>
    <name evidence="12" type="ordered locus">Msip34_0760</name>
</gene>
<evidence type="ECO:0000256" key="6">
    <source>
        <dbReference type="ARBA" id="ARBA00022500"/>
    </source>
</evidence>
<dbReference type="EMBL" id="CP001674">
    <property type="protein sequence ID" value="ACT50008.1"/>
    <property type="molecule type" value="Genomic_DNA"/>
</dbReference>
<reference evidence="13" key="1">
    <citation type="submission" date="2009-07" db="EMBL/GenBank/DDBJ databases">
        <title>Complete sequence of chromosome of Methylovorus sp. SIP3-4.</title>
        <authorList>
            <person name="Lucas S."/>
            <person name="Copeland A."/>
            <person name="Lapidus A."/>
            <person name="Glavina del Rio T."/>
            <person name="Tice H."/>
            <person name="Bruce D."/>
            <person name="Goodwin L."/>
            <person name="Pitluck S."/>
            <person name="Clum A."/>
            <person name="Larimer F."/>
            <person name="Land M."/>
            <person name="Hauser L."/>
            <person name="Kyrpides N."/>
            <person name="Mikhailova N."/>
            <person name="Kayluzhnaya M."/>
            <person name="Chistoserdova L."/>
        </authorList>
    </citation>
    <scope>NUCLEOTIDE SEQUENCE [LARGE SCALE GENOMIC DNA]</scope>
    <source>
        <strain evidence="13">SIP3-4</strain>
    </source>
</reference>
<dbReference type="PANTHER" id="PTHR38786">
    <property type="entry name" value="FLAGELLAR FLIJ PROTEIN"/>
    <property type="match status" value="1"/>
</dbReference>
<dbReference type="GO" id="GO:0071973">
    <property type="term" value="P:bacterial-type flagellum-dependent cell motility"/>
    <property type="evidence" value="ECO:0007669"/>
    <property type="project" value="InterPro"/>
</dbReference>
<dbReference type="InterPro" id="IPR053716">
    <property type="entry name" value="Flag_assembly_chemotaxis_eff"/>
</dbReference>
<organism evidence="12 13">
    <name type="scientific">Methylovorus glucosotrophus (strain SIP3-4)</name>
    <dbReference type="NCBI Taxonomy" id="582744"/>
    <lineage>
        <taxon>Bacteria</taxon>
        <taxon>Pseudomonadati</taxon>
        <taxon>Pseudomonadota</taxon>
        <taxon>Betaproteobacteria</taxon>
        <taxon>Nitrosomonadales</taxon>
        <taxon>Methylophilaceae</taxon>
        <taxon>Methylovorus</taxon>
    </lineage>
</organism>
<name>C6XAS6_METGS</name>
<keyword evidence="5" id="KW-1003">Cell membrane</keyword>
<dbReference type="NCBIfam" id="TIGR02473">
    <property type="entry name" value="flagell_FliJ"/>
    <property type="match status" value="1"/>
</dbReference>
<dbReference type="InterPro" id="IPR012823">
    <property type="entry name" value="Flagell_FliJ"/>
</dbReference>
<keyword evidence="9" id="KW-0472">Membrane</keyword>
<dbReference type="GO" id="GO:0009288">
    <property type="term" value="C:bacterial-type flagellum"/>
    <property type="evidence" value="ECO:0007669"/>
    <property type="project" value="InterPro"/>
</dbReference>
<keyword evidence="12" id="KW-0282">Flagellum</keyword>
<protein>
    <recommendedName>
        <fullName evidence="3">Flagellar FliJ protein</fullName>
    </recommendedName>
</protein>
<dbReference type="PRINTS" id="PR01004">
    <property type="entry name" value="FLGFLIJ"/>
</dbReference>
<keyword evidence="8" id="KW-0653">Protein transport</keyword>
<dbReference type="GO" id="GO:0005886">
    <property type="term" value="C:plasma membrane"/>
    <property type="evidence" value="ECO:0007669"/>
    <property type="project" value="UniProtKB-SubCell"/>
</dbReference>
<keyword evidence="7" id="KW-1005">Bacterial flagellum biogenesis</keyword>
<dbReference type="STRING" id="582744.Msip34_0760"/>
<dbReference type="KEGG" id="mei:Msip34_0760"/>
<dbReference type="GO" id="GO:0044781">
    <property type="term" value="P:bacterial-type flagellum organization"/>
    <property type="evidence" value="ECO:0007669"/>
    <property type="project" value="UniProtKB-KW"/>
</dbReference>
<evidence type="ECO:0000256" key="8">
    <source>
        <dbReference type="ARBA" id="ARBA00022927"/>
    </source>
</evidence>
<feature type="compositionally biased region" description="Basic and acidic residues" evidence="11">
    <location>
        <begin position="117"/>
        <end position="140"/>
    </location>
</feature>
<dbReference type="PANTHER" id="PTHR38786:SF1">
    <property type="entry name" value="FLAGELLAR FLIJ PROTEIN"/>
    <property type="match status" value="1"/>
</dbReference>
<dbReference type="RefSeq" id="WP_015829586.1">
    <property type="nucleotide sequence ID" value="NC_012969.1"/>
</dbReference>
<comment type="similarity">
    <text evidence="2">Belongs to the FliJ family.</text>
</comment>
<feature type="region of interest" description="Disordered" evidence="11">
    <location>
        <begin position="117"/>
        <end position="149"/>
    </location>
</feature>
<keyword evidence="10" id="KW-1006">Bacterial flagellum protein export</keyword>
<evidence type="ECO:0000256" key="4">
    <source>
        <dbReference type="ARBA" id="ARBA00022448"/>
    </source>
</evidence>
<evidence type="ECO:0000256" key="11">
    <source>
        <dbReference type="SAM" id="MobiDB-lite"/>
    </source>
</evidence>
<dbReference type="Proteomes" id="UP000002743">
    <property type="component" value="Chromosome"/>
</dbReference>
<keyword evidence="12" id="KW-0966">Cell projection</keyword>
<evidence type="ECO:0000313" key="12">
    <source>
        <dbReference type="EMBL" id="ACT50008.1"/>
    </source>
</evidence>
<evidence type="ECO:0000256" key="2">
    <source>
        <dbReference type="ARBA" id="ARBA00010004"/>
    </source>
</evidence>
<keyword evidence="12" id="KW-0969">Cilium</keyword>